<name>A0A955L759_9BACT</name>
<feature type="domain" description="Methyltransferase" evidence="1">
    <location>
        <begin position="56"/>
        <end position="134"/>
    </location>
</feature>
<proteinExistence type="predicted"/>
<sequence>MILDQSDIQSINKHFDDNVDKYDINDSRIVNWNNKYSQFIRFKILCDIADLKKTSILDVGCGVGDLYNYLQLRFQEFTYEGIDINTKLLRKAEQKYPKAKFSNKPIDEFQNGTFDYAFASGLFGHRLDDYENKYFEIIEKMYNIAQKGIGFNMLKAGVHPENEVFVTFGPKYIVKKLEQKYQNVKVIQDYLPHDFTIHILK</sequence>
<dbReference type="Pfam" id="PF13649">
    <property type="entry name" value="Methyltransf_25"/>
    <property type="match status" value="1"/>
</dbReference>
<gene>
    <name evidence="2" type="ORF">KC909_06245</name>
</gene>
<keyword evidence="2" id="KW-0808">Transferase</keyword>
<dbReference type="EMBL" id="JAGQLK010000179">
    <property type="protein sequence ID" value="MCA9383933.1"/>
    <property type="molecule type" value="Genomic_DNA"/>
</dbReference>
<organism evidence="2 3">
    <name type="scientific">Candidatus Dojkabacteria bacterium</name>
    <dbReference type="NCBI Taxonomy" id="2099670"/>
    <lineage>
        <taxon>Bacteria</taxon>
        <taxon>Candidatus Dojkabacteria</taxon>
    </lineage>
</organism>
<reference evidence="2" key="2">
    <citation type="journal article" date="2021" name="Microbiome">
        <title>Successional dynamics and alternative stable states in a saline activated sludge microbial community over 9 years.</title>
        <authorList>
            <person name="Wang Y."/>
            <person name="Ye J."/>
            <person name="Ju F."/>
            <person name="Liu L."/>
            <person name="Boyd J.A."/>
            <person name="Deng Y."/>
            <person name="Parks D.H."/>
            <person name="Jiang X."/>
            <person name="Yin X."/>
            <person name="Woodcroft B.J."/>
            <person name="Tyson G.W."/>
            <person name="Hugenholtz P."/>
            <person name="Polz M.F."/>
            <person name="Zhang T."/>
        </authorList>
    </citation>
    <scope>NUCLEOTIDE SEQUENCE</scope>
    <source>
        <strain evidence="2">HKST-UBA14</strain>
    </source>
</reference>
<dbReference type="GO" id="GO:0032259">
    <property type="term" value="P:methylation"/>
    <property type="evidence" value="ECO:0007669"/>
    <property type="project" value="UniProtKB-KW"/>
</dbReference>
<evidence type="ECO:0000313" key="3">
    <source>
        <dbReference type="Proteomes" id="UP000783287"/>
    </source>
</evidence>
<dbReference type="AlphaFoldDB" id="A0A955L759"/>
<protein>
    <submittedName>
        <fullName evidence="2">Class I SAM-dependent methyltransferase</fullName>
    </submittedName>
</protein>
<evidence type="ECO:0000259" key="1">
    <source>
        <dbReference type="Pfam" id="PF13649"/>
    </source>
</evidence>
<evidence type="ECO:0000313" key="2">
    <source>
        <dbReference type="EMBL" id="MCA9383933.1"/>
    </source>
</evidence>
<accession>A0A955L759</accession>
<comment type="caution">
    <text evidence="2">The sequence shown here is derived from an EMBL/GenBank/DDBJ whole genome shotgun (WGS) entry which is preliminary data.</text>
</comment>
<dbReference type="GO" id="GO:0008168">
    <property type="term" value="F:methyltransferase activity"/>
    <property type="evidence" value="ECO:0007669"/>
    <property type="project" value="UniProtKB-KW"/>
</dbReference>
<dbReference type="Proteomes" id="UP000783287">
    <property type="component" value="Unassembled WGS sequence"/>
</dbReference>
<dbReference type="Gene3D" id="3.40.50.150">
    <property type="entry name" value="Vaccinia Virus protein VP39"/>
    <property type="match status" value="1"/>
</dbReference>
<dbReference type="InterPro" id="IPR029063">
    <property type="entry name" value="SAM-dependent_MTases_sf"/>
</dbReference>
<dbReference type="CDD" id="cd02440">
    <property type="entry name" value="AdoMet_MTases"/>
    <property type="match status" value="1"/>
</dbReference>
<keyword evidence="2" id="KW-0489">Methyltransferase</keyword>
<reference evidence="2" key="1">
    <citation type="submission" date="2020-04" db="EMBL/GenBank/DDBJ databases">
        <authorList>
            <person name="Zhang T."/>
        </authorList>
    </citation>
    <scope>NUCLEOTIDE SEQUENCE</scope>
    <source>
        <strain evidence="2">HKST-UBA14</strain>
    </source>
</reference>
<dbReference type="SUPFAM" id="SSF53335">
    <property type="entry name" value="S-adenosyl-L-methionine-dependent methyltransferases"/>
    <property type="match status" value="1"/>
</dbReference>
<dbReference type="InterPro" id="IPR041698">
    <property type="entry name" value="Methyltransf_25"/>
</dbReference>